<dbReference type="GO" id="GO:0055085">
    <property type="term" value="P:transmembrane transport"/>
    <property type="evidence" value="ECO:0007669"/>
    <property type="project" value="TreeGrafter"/>
</dbReference>
<feature type="transmembrane region" description="Helical" evidence="2">
    <location>
        <begin position="475"/>
        <end position="496"/>
    </location>
</feature>
<reference evidence="4" key="1">
    <citation type="submission" date="2018-03" db="EMBL/GenBank/DDBJ databases">
        <authorList>
            <person name="Guldener U."/>
        </authorList>
    </citation>
    <scope>NUCLEOTIDE SEQUENCE</scope>
</reference>
<keyword evidence="2" id="KW-1133">Transmembrane helix</keyword>
<dbReference type="PANTHER" id="PTHR31145:SF8">
    <property type="entry name" value="INTEGRAL MEMBRANE PROTEIN (AFU_ORTHOLOGUE AFUA_2G17475)"/>
    <property type="match status" value="1"/>
</dbReference>
<feature type="transmembrane region" description="Helical" evidence="2">
    <location>
        <begin position="375"/>
        <end position="393"/>
    </location>
</feature>
<evidence type="ECO:0000313" key="4">
    <source>
        <dbReference type="EMBL" id="SPO07339.1"/>
    </source>
</evidence>
<comment type="caution">
    <text evidence="4">The sequence shown here is derived from an EMBL/GenBank/DDBJ whole genome shotgun (WGS) entry which is preliminary data.</text>
</comment>
<dbReference type="InterPro" id="IPR040241">
    <property type="entry name" value="TRP_Flc/Pkd2-like"/>
</dbReference>
<dbReference type="PANTHER" id="PTHR31145">
    <property type="entry name" value="INTEGRAL MEMBRANE PROTEIN (AFU_ORTHOLOGUE AFUA_7G01610)"/>
    <property type="match status" value="1"/>
</dbReference>
<accession>A0AAE8N861</accession>
<feature type="region of interest" description="Disordered" evidence="1">
    <location>
        <begin position="580"/>
        <end position="620"/>
    </location>
</feature>
<protein>
    <recommendedName>
        <fullName evidence="6">TRP C-terminal domain-containing protein</fullName>
    </recommendedName>
</protein>
<evidence type="ECO:0008006" key="6">
    <source>
        <dbReference type="Google" id="ProtNLM"/>
    </source>
</evidence>
<keyword evidence="2" id="KW-0812">Transmembrane</keyword>
<evidence type="ECO:0000313" key="5">
    <source>
        <dbReference type="Proteomes" id="UP001187682"/>
    </source>
</evidence>
<keyword evidence="3" id="KW-0732">Signal</keyword>
<proteinExistence type="predicted"/>
<feature type="chain" id="PRO_5042228537" description="TRP C-terminal domain-containing protein" evidence="3">
    <location>
        <begin position="18"/>
        <end position="627"/>
    </location>
</feature>
<gene>
    <name evidence="4" type="ORF">DNG_10033</name>
</gene>
<keyword evidence="2" id="KW-0472">Membrane</keyword>
<feature type="signal peptide" evidence="3">
    <location>
        <begin position="1"/>
        <end position="17"/>
    </location>
</feature>
<dbReference type="EMBL" id="ONZQ02000019">
    <property type="protein sequence ID" value="SPO07339.1"/>
    <property type="molecule type" value="Genomic_DNA"/>
</dbReference>
<organism evidence="4 5">
    <name type="scientific">Cephalotrichum gorgonifer</name>
    <dbReference type="NCBI Taxonomy" id="2041049"/>
    <lineage>
        <taxon>Eukaryota</taxon>
        <taxon>Fungi</taxon>
        <taxon>Dikarya</taxon>
        <taxon>Ascomycota</taxon>
        <taxon>Pezizomycotina</taxon>
        <taxon>Sordariomycetes</taxon>
        <taxon>Hypocreomycetidae</taxon>
        <taxon>Microascales</taxon>
        <taxon>Microascaceae</taxon>
        <taxon>Cephalotrichum</taxon>
    </lineage>
</organism>
<sequence length="627" mass="68765">MLLNHLTALCLVAPALGAYVQWHHCHGAESAAVIASVPPESFRAAVSLANDTGTANLQFYVTTTVDDEDCDRGHDVSDLRVDFEMLGGDSVVQASPNVSCEPAPHTPGRSILKIESVSDIGTLHALSTFYVAVHFDDQGEEVGCLSAEITPVSSKSIVSVLRYCPAALFLFVLVVAILRTVYDDTDAPVSDDDESFASNHYMRTLLPGLGDLLHYMQFIFLTASLSLRYPGFYQPAASKLNWFSLFSGTGLFTHSRTYSGVNDGIYEINGTYGGTFGLEHMTQIVGAPMTMSLWLNMAITVVLMGVGLAVLVEIMWYLNKRQRWWSGDESQDFTGVRYTTGQVFRAILSYFLLPIVSLSTYQFDHAMILPAYHTGLAAGLLFVIAMAFLWLLSQIPTRSLGALIFDGSKRYTRLESSPSRGGDASFIIILFVLTFIRAAAIGGLQLSPVAQIVILATCEVVLLACIIGFQAYPAISVGVACTLARLCSVLLMTVFLPDIASLKTKSFVAYLLLLLHTAVLIFAFFFPTVYHLAKLCVRRVGTETPQVFGLRQLRRREMPQGNLTQHSNLDSIEEGGGFGLEPHNGGLHPTPRSDSPSSLHLNEPSRYYRPPRSSSPRPILRRKHFIL</sequence>
<evidence type="ECO:0000256" key="1">
    <source>
        <dbReference type="SAM" id="MobiDB-lite"/>
    </source>
</evidence>
<feature type="transmembrane region" description="Helical" evidence="2">
    <location>
        <begin position="449"/>
        <end position="469"/>
    </location>
</feature>
<dbReference type="GO" id="GO:0016020">
    <property type="term" value="C:membrane"/>
    <property type="evidence" value="ECO:0007669"/>
    <property type="project" value="TreeGrafter"/>
</dbReference>
<feature type="transmembrane region" description="Helical" evidence="2">
    <location>
        <begin position="508"/>
        <end position="530"/>
    </location>
</feature>
<feature type="transmembrane region" description="Helical" evidence="2">
    <location>
        <begin position="293"/>
        <end position="318"/>
    </location>
</feature>
<name>A0AAE8N861_9PEZI</name>
<feature type="transmembrane region" description="Helical" evidence="2">
    <location>
        <begin position="160"/>
        <end position="178"/>
    </location>
</feature>
<evidence type="ECO:0000256" key="3">
    <source>
        <dbReference type="SAM" id="SignalP"/>
    </source>
</evidence>
<feature type="transmembrane region" description="Helical" evidence="2">
    <location>
        <begin position="424"/>
        <end position="442"/>
    </location>
</feature>
<dbReference type="AlphaFoldDB" id="A0AAE8N861"/>
<dbReference type="Proteomes" id="UP001187682">
    <property type="component" value="Unassembled WGS sequence"/>
</dbReference>
<feature type="transmembrane region" description="Helical" evidence="2">
    <location>
        <begin position="343"/>
        <end position="363"/>
    </location>
</feature>
<keyword evidence="5" id="KW-1185">Reference proteome</keyword>
<feature type="compositionally biased region" description="Low complexity" evidence="1">
    <location>
        <begin position="604"/>
        <end position="618"/>
    </location>
</feature>
<evidence type="ECO:0000256" key="2">
    <source>
        <dbReference type="SAM" id="Phobius"/>
    </source>
</evidence>